<dbReference type="EMBL" id="LR824549">
    <property type="protein sequence ID" value="CAH1638646.1"/>
    <property type="molecule type" value="Genomic_DNA"/>
</dbReference>
<evidence type="ECO:0000313" key="2">
    <source>
        <dbReference type="Proteomes" id="UP001153321"/>
    </source>
</evidence>
<reference evidence="1" key="1">
    <citation type="submission" date="2022-02" db="EMBL/GenBank/DDBJ databases">
        <authorList>
            <person name="King R."/>
        </authorList>
    </citation>
    <scope>NUCLEOTIDE SEQUENCE</scope>
</reference>
<sequence>MTSTLIGICNDINIQHG</sequence>
<name>A0A9P0N1Z0_SPOLI</name>
<proteinExistence type="predicted"/>
<accession>A0A9P0N1Z0</accession>
<evidence type="ECO:0000313" key="1">
    <source>
        <dbReference type="EMBL" id="CAH1638646.1"/>
    </source>
</evidence>
<dbReference type="Proteomes" id="UP001153321">
    <property type="component" value="Chromosome 18"/>
</dbReference>
<organism evidence="1 2">
    <name type="scientific">Spodoptera littoralis</name>
    <name type="common">Egyptian cotton leafworm</name>
    <dbReference type="NCBI Taxonomy" id="7109"/>
    <lineage>
        <taxon>Eukaryota</taxon>
        <taxon>Metazoa</taxon>
        <taxon>Ecdysozoa</taxon>
        <taxon>Arthropoda</taxon>
        <taxon>Hexapoda</taxon>
        <taxon>Insecta</taxon>
        <taxon>Pterygota</taxon>
        <taxon>Neoptera</taxon>
        <taxon>Endopterygota</taxon>
        <taxon>Lepidoptera</taxon>
        <taxon>Glossata</taxon>
        <taxon>Ditrysia</taxon>
        <taxon>Noctuoidea</taxon>
        <taxon>Noctuidae</taxon>
        <taxon>Amphipyrinae</taxon>
        <taxon>Spodoptera</taxon>
    </lineage>
</organism>
<protein>
    <submittedName>
        <fullName evidence="1">Uncharacterized protein</fullName>
    </submittedName>
</protein>
<keyword evidence="2" id="KW-1185">Reference proteome</keyword>
<dbReference type="AlphaFoldDB" id="A0A9P0N1Z0"/>
<gene>
    <name evidence="1" type="ORF">SPLIT_LOCUS4004</name>
</gene>